<keyword evidence="3" id="KW-0012">Acyltransferase</keyword>
<dbReference type="InterPro" id="IPR001227">
    <property type="entry name" value="Ac_transferase_dom_sf"/>
</dbReference>
<dbReference type="InterPro" id="IPR016036">
    <property type="entry name" value="Malonyl_transacylase_ACP-bd"/>
</dbReference>
<sequence length="412" mass="46592">MRRINPKIALVFPGVGSQHTAMAKSFYDNSPVARETFEEASDILKVNMEKICFSKDSADKLNEIDISQLALVTASIAIYRVFQKEIGLSPSYCLGHSLGEYSALCASGVIEFSDTLQIVKQRGRIIKETISSCDGTMIWAINIDSITVEEICKEFSESGSEVYISAYDSPTQCSVSGDNNSIKKLTQCLESRGAIVYPLKMSGPFHSPLMIRAADEMKAVLREYSYNPPIYEVLSNYSTLPYVGAESVIDNLSKQLISPIKWQESVTYLVDNNVKYVIEIGPKDVLKFLIKKITSKLTPYSFNNYERCDELKNMLFIRKNEYLPVIERCLKVATSTRNYNFNYEEYQKGVVIPYKVIEAMYMEILTSRSEPSESQILQAINMVISIMEAKKAPIEFTHEKLRHVLDGKFISL</sequence>
<dbReference type="InterPro" id="IPR016035">
    <property type="entry name" value="Acyl_Trfase/lysoPLipase"/>
</dbReference>
<accession>A0A6S6R9P0</accession>
<reference evidence="5 6" key="1">
    <citation type="journal article" date="2016" name="Int. J. Syst. Evol. Microbiol.">
        <title>Descriptions of Anaerotaenia torta gen. nov., sp. nov. and Anaerocolumna cellulosilytica gen. nov., sp. nov. isolated from a methanogenic reactor of cattle waste.</title>
        <authorList>
            <person name="Uek A."/>
            <person name="Ohtaki Y."/>
            <person name="Kaku N."/>
            <person name="Ueki K."/>
        </authorList>
    </citation>
    <scope>NUCLEOTIDE SEQUENCE [LARGE SCALE GENOMIC DNA]</scope>
    <source>
        <strain evidence="5 6">SN021</strain>
    </source>
</reference>
<dbReference type="InterPro" id="IPR004410">
    <property type="entry name" value="Malonyl_CoA-ACP_transAc_FabD"/>
</dbReference>
<dbReference type="KEGG" id="acel:acsn021_37490"/>
<dbReference type="SUPFAM" id="SSF55048">
    <property type="entry name" value="Probable ACP-binding domain of malonyl-CoA ACP transacylase"/>
    <property type="match status" value="1"/>
</dbReference>
<dbReference type="InterPro" id="IPR050858">
    <property type="entry name" value="Mal-CoA-ACP_Trans/PKS_FabD"/>
</dbReference>
<organism evidence="5 6">
    <name type="scientific">Anaerocolumna cellulosilytica</name>
    <dbReference type="NCBI Taxonomy" id="433286"/>
    <lineage>
        <taxon>Bacteria</taxon>
        <taxon>Bacillati</taxon>
        <taxon>Bacillota</taxon>
        <taxon>Clostridia</taxon>
        <taxon>Lachnospirales</taxon>
        <taxon>Lachnospiraceae</taxon>
        <taxon>Anaerocolumna</taxon>
    </lineage>
</organism>
<dbReference type="SMART" id="SM00827">
    <property type="entry name" value="PKS_AT"/>
    <property type="match status" value="1"/>
</dbReference>
<evidence type="ECO:0000313" key="5">
    <source>
        <dbReference type="EMBL" id="BCJ96180.1"/>
    </source>
</evidence>
<dbReference type="Gene3D" id="3.40.366.10">
    <property type="entry name" value="Malonyl-Coenzyme A Acyl Carrier Protein, domain 2"/>
    <property type="match status" value="1"/>
</dbReference>
<dbReference type="RefSeq" id="WP_184091608.1">
    <property type="nucleotide sequence ID" value="NZ_AP023367.1"/>
</dbReference>
<dbReference type="Pfam" id="PF00698">
    <property type="entry name" value="Acyl_transf_1"/>
    <property type="match status" value="1"/>
</dbReference>
<evidence type="ECO:0000256" key="1">
    <source>
        <dbReference type="ARBA" id="ARBA00013258"/>
    </source>
</evidence>
<evidence type="ECO:0000256" key="4">
    <source>
        <dbReference type="ARBA" id="ARBA00048462"/>
    </source>
</evidence>
<protein>
    <recommendedName>
        <fullName evidence="1">[acyl-carrier-protein] S-malonyltransferase</fullName>
        <ecNumber evidence="1">2.3.1.39</ecNumber>
    </recommendedName>
</protein>
<gene>
    <name evidence="5" type="ORF">acsn021_37490</name>
</gene>
<dbReference type="PANTHER" id="PTHR42681:SF1">
    <property type="entry name" value="MALONYL-COA-ACYL CARRIER PROTEIN TRANSACYLASE, MITOCHONDRIAL"/>
    <property type="match status" value="1"/>
</dbReference>
<dbReference type="InterPro" id="IPR014043">
    <property type="entry name" value="Acyl_transferase_dom"/>
</dbReference>
<dbReference type="GO" id="GO:0004314">
    <property type="term" value="F:[acyl-carrier-protein] S-malonyltransferase activity"/>
    <property type="evidence" value="ECO:0007669"/>
    <property type="project" value="UniProtKB-EC"/>
</dbReference>
<keyword evidence="6" id="KW-1185">Reference proteome</keyword>
<name>A0A6S6R9P0_9FIRM</name>
<keyword evidence="2" id="KW-0808">Transferase</keyword>
<dbReference type="PANTHER" id="PTHR42681">
    <property type="entry name" value="MALONYL-COA-ACYL CARRIER PROTEIN TRANSACYLASE, MITOCHONDRIAL"/>
    <property type="match status" value="1"/>
</dbReference>
<dbReference type="AlphaFoldDB" id="A0A6S6R9P0"/>
<dbReference type="GO" id="GO:0006633">
    <property type="term" value="P:fatty acid biosynthetic process"/>
    <property type="evidence" value="ECO:0007669"/>
    <property type="project" value="TreeGrafter"/>
</dbReference>
<proteinExistence type="predicted"/>
<evidence type="ECO:0000256" key="2">
    <source>
        <dbReference type="ARBA" id="ARBA00022679"/>
    </source>
</evidence>
<evidence type="ECO:0000256" key="3">
    <source>
        <dbReference type="ARBA" id="ARBA00023315"/>
    </source>
</evidence>
<evidence type="ECO:0000313" key="6">
    <source>
        <dbReference type="Proteomes" id="UP000515561"/>
    </source>
</evidence>
<dbReference type="NCBIfam" id="TIGR00128">
    <property type="entry name" value="fabD"/>
    <property type="match status" value="1"/>
</dbReference>
<dbReference type="SUPFAM" id="SSF52151">
    <property type="entry name" value="FabD/lysophospholipase-like"/>
    <property type="match status" value="1"/>
</dbReference>
<dbReference type="EMBL" id="AP023367">
    <property type="protein sequence ID" value="BCJ96180.1"/>
    <property type="molecule type" value="Genomic_DNA"/>
</dbReference>
<dbReference type="Gene3D" id="3.30.70.250">
    <property type="entry name" value="Malonyl-CoA ACP transacylase, ACP-binding"/>
    <property type="match status" value="1"/>
</dbReference>
<dbReference type="Proteomes" id="UP000515561">
    <property type="component" value="Chromosome"/>
</dbReference>
<comment type="catalytic activity">
    <reaction evidence="4">
        <text>holo-[ACP] + malonyl-CoA = malonyl-[ACP] + CoA</text>
        <dbReference type="Rhea" id="RHEA:41792"/>
        <dbReference type="Rhea" id="RHEA-COMP:9623"/>
        <dbReference type="Rhea" id="RHEA-COMP:9685"/>
        <dbReference type="ChEBI" id="CHEBI:57287"/>
        <dbReference type="ChEBI" id="CHEBI:57384"/>
        <dbReference type="ChEBI" id="CHEBI:64479"/>
        <dbReference type="ChEBI" id="CHEBI:78449"/>
        <dbReference type="EC" id="2.3.1.39"/>
    </reaction>
</comment>
<dbReference type="EC" id="2.3.1.39" evidence="1"/>